<keyword evidence="1" id="KW-0732">Signal</keyword>
<reference evidence="3 4" key="2">
    <citation type="submission" date="2018-11" db="EMBL/GenBank/DDBJ databases">
        <authorList>
            <consortium name="Pathogen Informatics"/>
        </authorList>
    </citation>
    <scope>NUCLEOTIDE SEQUENCE [LARGE SCALE GENOMIC DNA]</scope>
</reference>
<dbReference type="Gene3D" id="2.30.29.30">
    <property type="entry name" value="Pleckstrin-homology domain (PH domain)/Phosphotyrosine-binding domain (PTB)"/>
    <property type="match status" value="1"/>
</dbReference>
<evidence type="ECO:0000313" key="5">
    <source>
        <dbReference type="WBParaSite" id="SBAD_0000470001-mRNA-1"/>
    </source>
</evidence>
<dbReference type="SUPFAM" id="SSF55550">
    <property type="entry name" value="SH2 domain"/>
    <property type="match status" value="1"/>
</dbReference>
<dbReference type="AlphaFoldDB" id="A0A183ILL2"/>
<evidence type="ECO:0000313" key="4">
    <source>
        <dbReference type="Proteomes" id="UP000270296"/>
    </source>
</evidence>
<dbReference type="InterPro" id="IPR011993">
    <property type="entry name" value="PH-like_dom_sf"/>
</dbReference>
<gene>
    <name evidence="3" type="ORF">SBAD_LOCUS4508</name>
</gene>
<dbReference type="Proteomes" id="UP000270296">
    <property type="component" value="Unassembled WGS sequence"/>
</dbReference>
<sequence length="247" mass="27035">MKLLQLTFEFLAAVVSARFAVSIAQSGLHDGTELVRHFLIETTSKGVKLKGCSNEPVFGSLAALVYQHSITPLALPCKLILPDYDPVSAVENITSGQALLEQGAACNVIYLYSLDTECLTGREALRRTVDEALLLASQKKLDPVSVHFKVSSLGITVTDNTRKLFFRRHYAVNSVTYCDIDPEHRSWSATGTRTAEIFGFIARKSVSTPGNACHVFAELEPKQPATAIVNFVTKVMMAPNRTQNCSQ</sequence>
<dbReference type="InterPro" id="IPR036860">
    <property type="entry name" value="SH2_dom_sf"/>
</dbReference>
<dbReference type="Pfam" id="PF08416">
    <property type="entry name" value="PTB"/>
    <property type="match status" value="1"/>
</dbReference>
<proteinExistence type="predicted"/>
<name>A0A183ILL2_9BILA</name>
<dbReference type="Gene3D" id="3.30.505.10">
    <property type="entry name" value="SH2 domain"/>
    <property type="match status" value="1"/>
</dbReference>
<dbReference type="InterPro" id="IPR051484">
    <property type="entry name" value="Tensin_PTEN_phosphatase"/>
</dbReference>
<evidence type="ECO:0000313" key="3">
    <source>
        <dbReference type="EMBL" id="VDP04594.1"/>
    </source>
</evidence>
<feature type="domain" description="PID" evidence="2">
    <location>
        <begin position="101"/>
        <end position="244"/>
    </location>
</feature>
<dbReference type="WBParaSite" id="SBAD_0000470001-mRNA-1">
    <property type="protein sequence ID" value="SBAD_0000470001-mRNA-1"/>
    <property type="gene ID" value="SBAD_0000470001"/>
</dbReference>
<organism evidence="5">
    <name type="scientific">Soboliphyme baturini</name>
    <dbReference type="NCBI Taxonomy" id="241478"/>
    <lineage>
        <taxon>Eukaryota</taxon>
        <taxon>Metazoa</taxon>
        <taxon>Ecdysozoa</taxon>
        <taxon>Nematoda</taxon>
        <taxon>Enoplea</taxon>
        <taxon>Dorylaimia</taxon>
        <taxon>Dioctophymatida</taxon>
        <taxon>Dioctophymatoidea</taxon>
        <taxon>Soboliphymatidae</taxon>
        <taxon>Soboliphyme</taxon>
    </lineage>
</organism>
<dbReference type="SMART" id="SM00462">
    <property type="entry name" value="PTB"/>
    <property type="match status" value="1"/>
</dbReference>
<dbReference type="GO" id="GO:0005925">
    <property type="term" value="C:focal adhesion"/>
    <property type="evidence" value="ECO:0007669"/>
    <property type="project" value="TreeGrafter"/>
</dbReference>
<protein>
    <submittedName>
        <fullName evidence="5">PID domain-containing protein</fullName>
    </submittedName>
</protein>
<dbReference type="OrthoDB" id="6273691at2759"/>
<dbReference type="PANTHER" id="PTHR45734">
    <property type="entry name" value="TENSIN"/>
    <property type="match status" value="1"/>
</dbReference>
<dbReference type="InterPro" id="IPR013625">
    <property type="entry name" value="PTB"/>
</dbReference>
<keyword evidence="4" id="KW-1185">Reference proteome</keyword>
<accession>A0A183ILL2</accession>
<evidence type="ECO:0000256" key="1">
    <source>
        <dbReference type="SAM" id="SignalP"/>
    </source>
</evidence>
<feature type="chain" id="PRO_5043140090" evidence="1">
    <location>
        <begin position="18"/>
        <end position="247"/>
    </location>
</feature>
<reference evidence="5" key="1">
    <citation type="submission" date="2016-06" db="UniProtKB">
        <authorList>
            <consortium name="WormBaseParasite"/>
        </authorList>
    </citation>
    <scope>IDENTIFICATION</scope>
</reference>
<feature type="signal peptide" evidence="1">
    <location>
        <begin position="1"/>
        <end position="17"/>
    </location>
</feature>
<dbReference type="EMBL" id="UZAM01008361">
    <property type="protein sequence ID" value="VDP04594.1"/>
    <property type="molecule type" value="Genomic_DNA"/>
</dbReference>
<dbReference type="CDD" id="cd01213">
    <property type="entry name" value="PTB_tensin"/>
    <property type="match status" value="1"/>
</dbReference>
<dbReference type="SUPFAM" id="SSF50729">
    <property type="entry name" value="PH domain-like"/>
    <property type="match status" value="1"/>
</dbReference>
<dbReference type="InterPro" id="IPR033929">
    <property type="entry name" value="Tensin_PTB"/>
</dbReference>
<dbReference type="InterPro" id="IPR006020">
    <property type="entry name" value="PTB/PI_dom"/>
</dbReference>
<evidence type="ECO:0000259" key="2">
    <source>
        <dbReference type="SMART" id="SM00462"/>
    </source>
</evidence>
<dbReference type="PANTHER" id="PTHR45734:SF10">
    <property type="entry name" value="BLISTERY, ISOFORM A"/>
    <property type="match status" value="1"/>
</dbReference>